<evidence type="ECO:0008006" key="6">
    <source>
        <dbReference type="Google" id="ProtNLM"/>
    </source>
</evidence>
<dbReference type="Proteomes" id="UP000176562">
    <property type="component" value="Chromosome"/>
</dbReference>
<feature type="domain" description="DUF7867" evidence="3">
    <location>
        <begin position="148"/>
        <end position="399"/>
    </location>
</feature>
<dbReference type="KEGG" id="rhp:LPB142_09055"/>
<feature type="domain" description="Putative Flp pilus-assembly TadG-like N-terminal" evidence="2">
    <location>
        <begin position="1"/>
        <end position="43"/>
    </location>
</feature>
<feature type="domain" description="DUF2134" evidence="1">
    <location>
        <begin position="52"/>
        <end position="137"/>
    </location>
</feature>
<evidence type="ECO:0000259" key="1">
    <source>
        <dbReference type="Pfam" id="PF09977"/>
    </source>
</evidence>
<gene>
    <name evidence="4" type="ORF">LPB142_09055</name>
</gene>
<dbReference type="InterPro" id="IPR057189">
    <property type="entry name" value="DUF7867"/>
</dbReference>
<dbReference type="STRING" id="1850250.LPB142_09055"/>
<keyword evidence="5" id="KW-1185">Reference proteome</keyword>
<dbReference type="EMBL" id="CP017781">
    <property type="protein sequence ID" value="AOZ70980.1"/>
    <property type="molecule type" value="Genomic_DNA"/>
</dbReference>
<dbReference type="AlphaFoldDB" id="A0A1D9MGU3"/>
<dbReference type="Pfam" id="PF13400">
    <property type="entry name" value="Tad"/>
    <property type="match status" value="1"/>
</dbReference>
<evidence type="ECO:0000259" key="2">
    <source>
        <dbReference type="Pfam" id="PF13400"/>
    </source>
</evidence>
<proteinExistence type="predicted"/>
<sequence>MTVLSIFWLCILCALGGISLDMAHAYRARTVLQRTADSVALGGLYQRSLASQEEARSKALTLAALNLGATNAGAVTAGDIAFGTWDEESRTFTEDPNARTALRVQAAHLAARNTELPTFLLRIIGQNSWDVAAEAVAETYQPTCLREGFIAEGTLDLQSNNLFTNGFCMHSNTAISINQNNTFESGTIVSMPSTDLLDAPASAFDKNEGLEEALRESFYNIRILDRIEPILTALASADTEVLPDYVTDSTIKTISGKSADTSAFLPGHIYRITCTGGKFTISGGTMSQVAVITSCPVTFGKGVALEDVLFGTTSTDAQSIYAPSGLRLGRADGCAEGGGAQIVTMGGVKVASGLELHGAQILAMGDVNFEANADGIEGASIISAGNIDGTSNATAGYCGAGMEDNFELDYFRLVK</sequence>
<evidence type="ECO:0000259" key="3">
    <source>
        <dbReference type="Pfam" id="PF25269"/>
    </source>
</evidence>
<reference evidence="4 5" key="1">
    <citation type="submission" date="2016-10" db="EMBL/GenBank/DDBJ databases">
        <title>Rhodobacter sp. LPB0142, isolated from sea water.</title>
        <authorList>
            <person name="Kim E."/>
            <person name="Yi H."/>
        </authorList>
    </citation>
    <scope>NUCLEOTIDE SEQUENCE [LARGE SCALE GENOMIC DNA]</scope>
    <source>
        <strain evidence="4 5">LPB0142</strain>
    </source>
</reference>
<organism evidence="4 5">
    <name type="scientific">Rhodobacter xanthinilyticus</name>
    <dbReference type="NCBI Taxonomy" id="1850250"/>
    <lineage>
        <taxon>Bacteria</taxon>
        <taxon>Pseudomonadati</taxon>
        <taxon>Pseudomonadota</taxon>
        <taxon>Alphaproteobacteria</taxon>
        <taxon>Rhodobacterales</taxon>
        <taxon>Rhodobacter group</taxon>
        <taxon>Rhodobacter</taxon>
    </lineage>
</organism>
<accession>A0A1D9MGU3</accession>
<name>A0A1D9MGU3_9RHOB</name>
<dbReference type="InterPro" id="IPR018705">
    <property type="entry name" value="DUF2134_membrane"/>
</dbReference>
<dbReference type="Pfam" id="PF25269">
    <property type="entry name" value="DUF7867"/>
    <property type="match status" value="1"/>
</dbReference>
<dbReference type="Pfam" id="PF09977">
    <property type="entry name" value="Tad_C"/>
    <property type="match status" value="1"/>
</dbReference>
<evidence type="ECO:0000313" key="5">
    <source>
        <dbReference type="Proteomes" id="UP000176562"/>
    </source>
</evidence>
<dbReference type="InterPro" id="IPR028087">
    <property type="entry name" value="Tad_N"/>
</dbReference>
<protein>
    <recommendedName>
        <fullName evidence="6">Flp pilus-assembly TadG-like N-terminal domain-containing protein</fullName>
    </recommendedName>
</protein>
<evidence type="ECO:0000313" key="4">
    <source>
        <dbReference type="EMBL" id="AOZ70980.1"/>
    </source>
</evidence>